<organism evidence="1 2">
    <name type="scientific">Marinilactibacillus psychrotolerans</name>
    <dbReference type="NCBI Taxonomy" id="191770"/>
    <lineage>
        <taxon>Bacteria</taxon>
        <taxon>Bacillati</taxon>
        <taxon>Bacillota</taxon>
        <taxon>Bacilli</taxon>
        <taxon>Lactobacillales</taxon>
        <taxon>Carnobacteriaceae</taxon>
        <taxon>Marinilactibacillus</taxon>
    </lineage>
</organism>
<dbReference type="Pfam" id="PF16784">
    <property type="entry name" value="HNHc_6"/>
    <property type="match status" value="1"/>
</dbReference>
<sequence>MRGEIIGQKGDVLTVKLFDELDIKEVKKQAVDGRYYVYVDVFEKDSITDLQRKHFYALCGDIETYTGYPLEAVVSKLKVQFMEEEGLTEYPSLAVNQMKKTVASHLIEYVILYCIHNDIPFRKQQFYLSTDINKMLYALMMKKICWVTGKPGADLHHAVNLVGAGNNRKKFNHLESKYMRLSREAHQEAHAMGLEEFC</sequence>
<name>A0A5R9C4B5_9LACT</name>
<protein>
    <submittedName>
        <fullName evidence="1">Uncharacterized protein</fullName>
    </submittedName>
</protein>
<evidence type="ECO:0000313" key="1">
    <source>
        <dbReference type="EMBL" id="TLQ07593.1"/>
    </source>
</evidence>
<comment type="caution">
    <text evidence="1">The sequence shown here is derived from an EMBL/GenBank/DDBJ whole genome shotgun (WGS) entry which is preliminary data.</text>
</comment>
<dbReference type="Proteomes" id="UP000307201">
    <property type="component" value="Unassembled WGS sequence"/>
</dbReference>
<dbReference type="EMBL" id="VBTE01000015">
    <property type="protein sequence ID" value="TLQ07593.1"/>
    <property type="molecule type" value="Genomic_DNA"/>
</dbReference>
<dbReference type="AlphaFoldDB" id="A0A5R9C4B5"/>
<dbReference type="RefSeq" id="WP_138471704.1">
    <property type="nucleotide sequence ID" value="NZ_VBTE01000015.1"/>
</dbReference>
<gene>
    <name evidence="1" type="ORF">FEZ48_06325</name>
</gene>
<reference evidence="1 2" key="1">
    <citation type="submission" date="2019-05" db="EMBL/GenBank/DDBJ databases">
        <title>The metagenome of a microbial culture collection derived from dairy environment covers the genomic content of the human microbiome.</title>
        <authorList>
            <person name="Roder T."/>
            <person name="Wuthrich D."/>
            <person name="Sattari Z."/>
            <person name="Von Ah U."/>
            <person name="Bar C."/>
            <person name="Ronchi F."/>
            <person name="Macpherson A.J."/>
            <person name="Ganal-Vonarburg S.C."/>
            <person name="Bruggmann R."/>
            <person name="Vergeres G."/>
        </authorList>
    </citation>
    <scope>NUCLEOTIDE SEQUENCE [LARGE SCALE GENOMIC DNA]</scope>
    <source>
        <strain evidence="1 2">FAM 24235</strain>
    </source>
</reference>
<dbReference type="InterPro" id="IPR041242">
    <property type="entry name" value="HNHc_6"/>
</dbReference>
<evidence type="ECO:0000313" key="2">
    <source>
        <dbReference type="Proteomes" id="UP000307201"/>
    </source>
</evidence>
<accession>A0A5R9C4B5</accession>
<dbReference type="OrthoDB" id="1665841at2"/>
<proteinExistence type="predicted"/>